<dbReference type="VEuPathDB" id="FungiDB:FOXG_03865"/>
<dbReference type="OrthoDB" id="5429716at2759"/>
<keyword evidence="1" id="KW-1133">Transmembrane helix</keyword>
<reference evidence="3" key="1">
    <citation type="submission" date="2016-09" db="EMBL/GenBank/DDBJ databases">
        <authorList>
            <person name="Guldener U."/>
        </authorList>
    </citation>
    <scope>NUCLEOTIDE SEQUENCE [LARGE SCALE GENOMIC DNA]</scope>
    <source>
        <strain evidence="3">V64-1</strain>
    </source>
</reference>
<dbReference type="VEuPathDB" id="FungiDB:FOMG_03373"/>
<evidence type="ECO:0000313" key="3">
    <source>
        <dbReference type="Proteomes" id="UP000219369"/>
    </source>
</evidence>
<evidence type="ECO:0000313" key="2">
    <source>
        <dbReference type="EMBL" id="SCO86044.1"/>
    </source>
</evidence>
<keyword evidence="1" id="KW-0472">Membrane</keyword>
<dbReference type="VEuPathDB" id="FungiDB:FOC4_g10001593"/>
<proteinExistence type="predicted"/>
<dbReference type="EMBL" id="FMJY01000005">
    <property type="protein sequence ID" value="SCO86044.1"/>
    <property type="molecule type" value="Genomic_DNA"/>
</dbReference>
<keyword evidence="1" id="KW-0812">Transmembrane</keyword>
<gene>
    <name evidence="2" type="ORF">FRV6_10171</name>
</gene>
<protein>
    <submittedName>
        <fullName evidence="2">Uncharacterized protein</fullName>
    </submittedName>
</protein>
<sequence>MPTITSVIQAKITNFGPLTTTYTAPVSCATATNHLYLAGYGDKPEYLWAYPTCTMQLYGKCIPSGDQYDHLITATYAKTFDIGFYHYYSPGLYCPSNWTTAGKYVKGNGGTAQISGDLTKTESGIVPARWEPGRPFPTDLTIVWKQVLEPSETLAVCCPSDYTVDFNGNCYSVLGPMSSYGYTEICGYQKPTSVIPMTSMRGDSPVQIYTQPIPLATFTRDLQTGELQGANMVVTRVPAVALIHQESDFTKASEEDSTKGNSANRMNERCHAMVLLTMAIIITLVIYGM</sequence>
<name>A0A2H3TBD2_FUSOX</name>
<feature type="transmembrane region" description="Helical" evidence="1">
    <location>
        <begin position="271"/>
        <end position="288"/>
    </location>
</feature>
<accession>A0A2H3TBD2</accession>
<dbReference type="Proteomes" id="UP000219369">
    <property type="component" value="Unassembled WGS sequence"/>
</dbReference>
<dbReference type="VEuPathDB" id="FungiDB:FOC1_g10002412"/>
<organism evidence="2 3">
    <name type="scientific">Fusarium oxysporum</name>
    <name type="common">Fusarium vascular wilt</name>
    <dbReference type="NCBI Taxonomy" id="5507"/>
    <lineage>
        <taxon>Eukaryota</taxon>
        <taxon>Fungi</taxon>
        <taxon>Dikarya</taxon>
        <taxon>Ascomycota</taxon>
        <taxon>Pezizomycotina</taxon>
        <taxon>Sordariomycetes</taxon>
        <taxon>Hypocreomycetidae</taxon>
        <taxon>Hypocreales</taxon>
        <taxon>Nectriaceae</taxon>
        <taxon>Fusarium</taxon>
        <taxon>Fusarium oxysporum species complex</taxon>
    </lineage>
</organism>
<evidence type="ECO:0000256" key="1">
    <source>
        <dbReference type="SAM" id="Phobius"/>
    </source>
</evidence>
<dbReference type="VEuPathDB" id="FungiDB:FOIG_13708"/>
<dbReference type="VEuPathDB" id="FungiDB:FOZG_03296"/>
<dbReference type="AlphaFoldDB" id="A0A2H3TBD2"/>